<dbReference type="SMART" id="SM00382">
    <property type="entry name" value="AAA"/>
    <property type="match status" value="1"/>
</dbReference>
<evidence type="ECO:0000313" key="7">
    <source>
        <dbReference type="EMBL" id="SFE57997.1"/>
    </source>
</evidence>
<dbReference type="InterPro" id="IPR000014">
    <property type="entry name" value="PAS"/>
</dbReference>
<dbReference type="SUPFAM" id="SSF159800">
    <property type="entry name" value="PrpR receptor domain-like"/>
    <property type="match status" value="1"/>
</dbReference>
<dbReference type="Gene3D" id="1.10.10.60">
    <property type="entry name" value="Homeodomain-like"/>
    <property type="match status" value="1"/>
</dbReference>
<dbReference type="GO" id="GO:0000156">
    <property type="term" value="F:phosphorelay response regulator activity"/>
    <property type="evidence" value="ECO:0007669"/>
    <property type="project" value="InterPro"/>
</dbReference>
<dbReference type="InterPro" id="IPR010524">
    <property type="entry name" value="Sig_transdc_resp-reg_PrpR_N"/>
</dbReference>
<accession>A0A1I2BPM8</accession>
<dbReference type="SUPFAM" id="SSF46689">
    <property type="entry name" value="Homeodomain-like"/>
    <property type="match status" value="1"/>
</dbReference>
<evidence type="ECO:0000256" key="1">
    <source>
        <dbReference type="ARBA" id="ARBA00022741"/>
    </source>
</evidence>
<dbReference type="SUPFAM" id="SSF52540">
    <property type="entry name" value="P-loop containing nucleoside triphosphate hydrolases"/>
    <property type="match status" value="1"/>
</dbReference>
<dbReference type="GO" id="GO:0043565">
    <property type="term" value="F:sequence-specific DNA binding"/>
    <property type="evidence" value="ECO:0007669"/>
    <property type="project" value="InterPro"/>
</dbReference>
<dbReference type="InterPro" id="IPR058031">
    <property type="entry name" value="AAA_lid_NorR"/>
</dbReference>
<dbReference type="Pfam" id="PF06506">
    <property type="entry name" value="PrpR_N"/>
    <property type="match status" value="1"/>
</dbReference>
<dbReference type="CDD" id="cd00009">
    <property type="entry name" value="AAA"/>
    <property type="match status" value="1"/>
</dbReference>
<dbReference type="FunFam" id="3.40.50.300:FF:000006">
    <property type="entry name" value="DNA-binding transcriptional regulator NtrC"/>
    <property type="match status" value="1"/>
</dbReference>
<dbReference type="SMART" id="SM00091">
    <property type="entry name" value="PAS"/>
    <property type="match status" value="1"/>
</dbReference>
<keyword evidence="7" id="KW-0238">DNA-binding</keyword>
<dbReference type="PROSITE" id="PS00688">
    <property type="entry name" value="SIGMA54_INTERACT_3"/>
    <property type="match status" value="1"/>
</dbReference>
<dbReference type="Gene3D" id="1.10.8.60">
    <property type="match status" value="1"/>
</dbReference>
<dbReference type="PROSITE" id="PS50112">
    <property type="entry name" value="PAS"/>
    <property type="match status" value="1"/>
</dbReference>
<dbReference type="Pfam" id="PF00158">
    <property type="entry name" value="Sigma54_activat"/>
    <property type="match status" value="1"/>
</dbReference>
<name>A0A1I2BPM8_9BACI</name>
<evidence type="ECO:0000259" key="5">
    <source>
        <dbReference type="PROSITE" id="PS50045"/>
    </source>
</evidence>
<proteinExistence type="predicted"/>
<dbReference type="Gene3D" id="3.40.50.2300">
    <property type="match status" value="1"/>
</dbReference>
<dbReference type="PROSITE" id="PS50045">
    <property type="entry name" value="SIGMA54_INTERACT_4"/>
    <property type="match status" value="1"/>
</dbReference>
<dbReference type="PANTHER" id="PTHR32071:SF57">
    <property type="entry name" value="C4-DICARBOXYLATE TRANSPORT TRANSCRIPTIONAL REGULATORY PROTEIN DCTD"/>
    <property type="match status" value="1"/>
</dbReference>
<dbReference type="InterPro" id="IPR027417">
    <property type="entry name" value="P-loop_NTPase"/>
</dbReference>
<dbReference type="Gene3D" id="3.30.450.20">
    <property type="entry name" value="PAS domain"/>
    <property type="match status" value="1"/>
</dbReference>
<organism evidence="7 8">
    <name type="scientific">Alteribacillus iranensis</name>
    <dbReference type="NCBI Taxonomy" id="930128"/>
    <lineage>
        <taxon>Bacteria</taxon>
        <taxon>Bacillati</taxon>
        <taxon>Bacillota</taxon>
        <taxon>Bacilli</taxon>
        <taxon>Bacillales</taxon>
        <taxon>Bacillaceae</taxon>
        <taxon>Alteribacillus</taxon>
    </lineage>
</organism>
<dbReference type="InterPro" id="IPR013767">
    <property type="entry name" value="PAS_fold"/>
</dbReference>
<dbReference type="Gene3D" id="3.40.50.10660">
    <property type="entry name" value="PrpR receptor domain-like"/>
    <property type="match status" value="1"/>
</dbReference>
<dbReference type="EMBL" id="FONT01000002">
    <property type="protein sequence ID" value="SFE57997.1"/>
    <property type="molecule type" value="Genomic_DNA"/>
</dbReference>
<keyword evidence="2" id="KW-0067">ATP-binding</keyword>
<feature type="domain" description="Sigma-54 factor interaction" evidence="5">
    <location>
        <begin position="320"/>
        <end position="546"/>
    </location>
</feature>
<dbReference type="OrthoDB" id="9771372at2"/>
<keyword evidence="4" id="KW-0804">Transcription</keyword>
<dbReference type="InterPro" id="IPR035965">
    <property type="entry name" value="PAS-like_dom_sf"/>
</dbReference>
<dbReference type="Pfam" id="PF25601">
    <property type="entry name" value="AAA_lid_14"/>
    <property type="match status" value="1"/>
</dbReference>
<evidence type="ECO:0000256" key="4">
    <source>
        <dbReference type="ARBA" id="ARBA00023163"/>
    </source>
</evidence>
<reference evidence="7 8" key="1">
    <citation type="submission" date="2016-10" db="EMBL/GenBank/DDBJ databases">
        <authorList>
            <person name="de Groot N.N."/>
        </authorList>
    </citation>
    <scope>NUCLEOTIDE SEQUENCE [LARGE SCALE GENOMIC DNA]</scope>
    <source>
        <strain evidence="7 8">DSM 23995</strain>
    </source>
</reference>
<evidence type="ECO:0000256" key="3">
    <source>
        <dbReference type="ARBA" id="ARBA00023015"/>
    </source>
</evidence>
<dbReference type="PANTHER" id="PTHR32071">
    <property type="entry name" value="TRANSCRIPTIONAL REGULATORY PROTEIN"/>
    <property type="match status" value="1"/>
</dbReference>
<keyword evidence="8" id="KW-1185">Reference proteome</keyword>
<dbReference type="RefSeq" id="WP_091658982.1">
    <property type="nucleotide sequence ID" value="NZ_FONT01000002.1"/>
</dbReference>
<keyword evidence="1" id="KW-0547">Nucleotide-binding</keyword>
<dbReference type="GO" id="GO:0006355">
    <property type="term" value="P:regulation of DNA-templated transcription"/>
    <property type="evidence" value="ECO:0007669"/>
    <property type="project" value="InterPro"/>
</dbReference>
<dbReference type="GO" id="GO:0005524">
    <property type="term" value="F:ATP binding"/>
    <property type="evidence" value="ECO:0007669"/>
    <property type="project" value="UniProtKB-KW"/>
</dbReference>
<dbReference type="InterPro" id="IPR009057">
    <property type="entry name" value="Homeodomain-like_sf"/>
</dbReference>
<dbReference type="InterPro" id="IPR025944">
    <property type="entry name" value="Sigma_54_int_dom_CS"/>
</dbReference>
<dbReference type="SUPFAM" id="SSF55785">
    <property type="entry name" value="PYP-like sensor domain (PAS domain)"/>
    <property type="match status" value="1"/>
</dbReference>
<sequence length="633" mass="71475">MGIGVISPYAAFTESVKKSAAEWNIPIEIGEGALNRGLYNARKLIENHGVNVIVARGATATFLEEKLDIPVVKVTFTNYDLLKVFKQAKDVSSHITFIDHYDHEPMTDLSFMEDMLDITIDLKQYQDEKEITEHLNNMDTDREPVLVGTAQCVARSATKKGMKAFIVNSSDLAIADALKRAHELSDLYKKEKLHQAHLETIISNAFDGVIATNASGKVIVYNDIARDVLGIKKENILGRYIEKSTHPYVRKVWGHGETVSRGIITLGEKRYVINRIPLASFENSIVITFQEIDQLMDLNSEVRSRLHHRRFYAKHTFEDIIYTSSLMKGTVQIANEYSKSECAVLIQGESGTGKELFAQSIHNASTRRDGPFIAINCAALPSNLLESELFGYEEGSFTGAKKGGKSGLFEMAHQGTLFLDEIGELPVELQTRLLRVLQEKEVMRVGGQKIIPVDVRVISATNKNLFESIAAHEFREDLYYRLNILQVNVPPLRKRKDDIPDLITFIWKKKSDQPLQVSNSMWDKLMAYHWPGNIRELENVVERMQILASSSVLNSEDFIFNHSQQPQPQSGTAASMDDDHLQVKIGAMKEMEKDIIQQLDERFDGNKQQIANILGVSRTTLWKKLNVEHTKAN</sequence>
<dbReference type="InterPro" id="IPR025662">
    <property type="entry name" value="Sigma_54_int_dom_ATP-bd_1"/>
</dbReference>
<feature type="domain" description="PAS" evidence="6">
    <location>
        <begin position="194"/>
        <end position="247"/>
    </location>
</feature>
<protein>
    <submittedName>
        <fullName evidence="7">Transcriptional regulator containing PAS, AAA-type ATPase, and DNA-binding Fis domains</fullName>
    </submittedName>
</protein>
<dbReference type="STRING" id="930128.SAMN05192532_102432"/>
<dbReference type="Gene3D" id="3.40.50.300">
    <property type="entry name" value="P-loop containing nucleotide triphosphate hydrolases"/>
    <property type="match status" value="1"/>
</dbReference>
<dbReference type="InterPro" id="IPR002197">
    <property type="entry name" value="HTH_Fis"/>
</dbReference>
<keyword evidence="3" id="KW-0805">Transcription regulation</keyword>
<dbReference type="InterPro" id="IPR003593">
    <property type="entry name" value="AAA+_ATPase"/>
</dbReference>
<dbReference type="Pfam" id="PF00989">
    <property type="entry name" value="PAS"/>
    <property type="match status" value="1"/>
</dbReference>
<evidence type="ECO:0000313" key="8">
    <source>
        <dbReference type="Proteomes" id="UP000199516"/>
    </source>
</evidence>
<dbReference type="PROSITE" id="PS00675">
    <property type="entry name" value="SIGMA54_INTERACT_1"/>
    <property type="match status" value="1"/>
</dbReference>
<dbReference type="CDD" id="cd00130">
    <property type="entry name" value="PAS"/>
    <property type="match status" value="1"/>
</dbReference>
<dbReference type="Pfam" id="PF02954">
    <property type="entry name" value="HTH_8"/>
    <property type="match status" value="1"/>
</dbReference>
<evidence type="ECO:0000259" key="6">
    <source>
        <dbReference type="PROSITE" id="PS50112"/>
    </source>
</evidence>
<dbReference type="AlphaFoldDB" id="A0A1I2BPM8"/>
<dbReference type="InterPro" id="IPR002078">
    <property type="entry name" value="Sigma_54_int"/>
</dbReference>
<gene>
    <name evidence="7" type="ORF">SAMN05192532_102432</name>
</gene>
<evidence type="ECO:0000256" key="2">
    <source>
        <dbReference type="ARBA" id="ARBA00022840"/>
    </source>
</evidence>
<dbReference type="Proteomes" id="UP000199516">
    <property type="component" value="Unassembled WGS sequence"/>
</dbReference>